<evidence type="ECO:0000313" key="8">
    <source>
        <dbReference type="EMBL" id="EEB11281.1"/>
    </source>
</evidence>
<dbReference type="EMBL" id="DS235070">
    <property type="protein sequence ID" value="EEB11281.1"/>
    <property type="molecule type" value="Genomic_DNA"/>
</dbReference>
<dbReference type="PANTHER" id="PTHR24373">
    <property type="entry name" value="SLIT RELATED LEUCINE-RICH REPEAT NEURONAL PROTEIN"/>
    <property type="match status" value="1"/>
</dbReference>
<dbReference type="EnsemblMetazoa" id="PHUM104090-RA">
    <property type="protein sequence ID" value="PHUM104090-PA"/>
    <property type="gene ID" value="PHUM104090"/>
</dbReference>
<keyword evidence="4 7" id="KW-0732">Signal</keyword>
<evidence type="ECO:0000256" key="3">
    <source>
        <dbReference type="ARBA" id="ARBA00022614"/>
    </source>
</evidence>
<dbReference type="AlphaFoldDB" id="E0VD25"/>
<gene>
    <name evidence="9" type="primary">8238142</name>
    <name evidence="8" type="ORF">Phum_PHUM104090</name>
</gene>
<dbReference type="GO" id="GO:0004722">
    <property type="term" value="F:protein serine/threonine phosphatase activity"/>
    <property type="evidence" value="ECO:0007669"/>
    <property type="project" value="UniProtKB-EC"/>
</dbReference>
<dbReference type="GO" id="GO:0005886">
    <property type="term" value="C:plasma membrane"/>
    <property type="evidence" value="ECO:0007669"/>
    <property type="project" value="UniProtKB-SubCell"/>
</dbReference>
<dbReference type="SMART" id="SM00365">
    <property type="entry name" value="LRR_SD22"/>
    <property type="match status" value="17"/>
</dbReference>
<dbReference type="EMBL" id="AAZO01001238">
    <property type="status" value="NOT_ANNOTATED_CDS"/>
    <property type="molecule type" value="Genomic_DNA"/>
</dbReference>
<feature type="signal peptide" evidence="7">
    <location>
        <begin position="1"/>
        <end position="22"/>
    </location>
</feature>
<evidence type="ECO:0000256" key="1">
    <source>
        <dbReference type="ARBA" id="ARBA00004236"/>
    </source>
</evidence>
<keyword evidence="5" id="KW-0677">Repeat</keyword>
<dbReference type="GO" id="GO:0048468">
    <property type="term" value="P:cell development"/>
    <property type="evidence" value="ECO:0007669"/>
    <property type="project" value="UniProtKB-ARBA"/>
</dbReference>
<keyword evidence="8" id="KW-0378">Hydrolase</keyword>
<dbReference type="SMART" id="SM00369">
    <property type="entry name" value="LRR_TYP"/>
    <property type="match status" value="26"/>
</dbReference>
<dbReference type="InterPro" id="IPR001611">
    <property type="entry name" value="Leu-rich_rpt"/>
</dbReference>
<sequence>MYFNLSFIIILTFFNNFYYVSGDHKKDPPCFFNPLCYCSKAYPDLGRVTCKDIPLLNIPRRINTSKAFMLHLENNGLHFIEPYFLSRTGLFKIEIIRNSLKEIDEDSFIGLERSLWELNLQSNELKKVPIHSICHLQKLKVLDLSDNQITSLSSDDWIGLENSLRNLILKKNKITNIRPKTFTHLRQLEYLDLSNNILMELDTFAFKGGTTGTTTTTLRLSELNLSDNLLSEIPLNQISELGDLRHFDVSFNRITEVRDFTQDRNKGKSVNLLLDCLRLDYNQIQYLPTESFKHFPVINRTYLNGNPIVYIEKGAFEQTKIRELYLEDCELSDIKSDSFSGLESNLEILNIEGNNITEIPKNFLKEFKLLKSFNIKNNNFLFQFIFDHVFDSYKNSLENLIINGEIQESDDDDDDDDDDFENDDRRLNNIRSLTIYKYPHTYLPINDKKKRFFNQLEELKISYSNVKNIKNHVFKYVRGLRRLDLSENSISTIESEAFSEVLHSLEYLSLANGLSSSVTQLPENIFKQLTSLEFLDLSNNGFKNIPQKLFFHLKRLKIIFLQDNFIEFISPRTFQENMHLELNTIQLSFNQLSRIESKTFSGLKNLENLWLNDNRIKTIEKKSFVNLYKLRNLYLRGNQISSLDDEIFQDLPELEKLDLAYNKIKLFNYGCLEQVGTLSSFTLNVSFNNIEQLTANASVFDNHNFTPEHVNIKALDLSHNNLSYLKPKDLKPVEQSLTHLYLSYNKLINITKDTFGDMLYLQWIDISHNRLKYIEQDTFANTKSIQVFYFSNNLLNELPALLFDGFHRLRIVDLSNNKLDVVPENLFNDGPLERLDLSNNNLTIIPLDSFNENSGKTLSELNLYSNKIKNLPKPEAFAKFKNLYLLNLGKNHISKIENGEFSFLKRLCVLDLSHNVNITLDSKDQPFYGLDDTLESLFLKNLSLNTVPALHLSSLENLDLSENKIFTIPYEFPHNLTNLRRLELGSNEIMTVPPAINAFTQLEYLGISGNPLESINFQQSQTIREIDLRNAPLDAFQKGTLGKITFLENLKLTINGTQDDLNVFNMIKENHGLNNLYVEILENSKFSINDDSATEWFPYKLRNLTLVGRGLKTVPHNLLQGVRSPIFNLVIFNTSIEEISKNVFFNGKQIRNLSLDVRSNKLETLFNPNTGDEPNVPKKIFLTDLKINDNNWMCECAIG</sequence>
<dbReference type="PROSITE" id="PS51450">
    <property type="entry name" value="LRR"/>
    <property type="match status" value="11"/>
</dbReference>
<dbReference type="SUPFAM" id="SSF52058">
    <property type="entry name" value="L domain-like"/>
    <property type="match status" value="4"/>
</dbReference>
<comment type="subcellular location">
    <subcellularLocation>
        <location evidence="1">Cell membrane</location>
    </subcellularLocation>
</comment>
<evidence type="ECO:0000256" key="4">
    <source>
        <dbReference type="ARBA" id="ARBA00022729"/>
    </source>
</evidence>
<dbReference type="RefSeq" id="XP_002424019.1">
    <property type="nucleotide sequence ID" value="XM_002423974.1"/>
</dbReference>
<evidence type="ECO:0000256" key="7">
    <source>
        <dbReference type="SAM" id="SignalP"/>
    </source>
</evidence>
<dbReference type="Gene3D" id="3.80.10.10">
    <property type="entry name" value="Ribonuclease Inhibitor"/>
    <property type="match status" value="9"/>
</dbReference>
<keyword evidence="6" id="KW-0472">Membrane</keyword>
<dbReference type="FunCoup" id="E0VD25">
    <property type="interactions" value="3"/>
</dbReference>
<dbReference type="GeneID" id="8238142"/>
<keyword evidence="10" id="KW-1185">Reference proteome</keyword>
<evidence type="ECO:0000313" key="10">
    <source>
        <dbReference type="Proteomes" id="UP000009046"/>
    </source>
</evidence>
<evidence type="ECO:0000256" key="6">
    <source>
        <dbReference type="ARBA" id="ARBA00023136"/>
    </source>
</evidence>
<dbReference type="InterPro" id="IPR032675">
    <property type="entry name" value="LRR_dom_sf"/>
</dbReference>
<dbReference type="STRING" id="121224.E0VD25"/>
<dbReference type="Proteomes" id="UP000009046">
    <property type="component" value="Unassembled WGS sequence"/>
</dbReference>
<keyword evidence="2" id="KW-1003">Cell membrane</keyword>
<accession>E0VD25</accession>
<proteinExistence type="predicted"/>
<feature type="chain" id="PRO_5011412354" evidence="7">
    <location>
        <begin position="23"/>
        <end position="1199"/>
    </location>
</feature>
<reference evidence="8" key="1">
    <citation type="submission" date="2007-04" db="EMBL/GenBank/DDBJ databases">
        <title>Annotation of Pediculus humanus corporis strain USDA.</title>
        <authorList>
            <person name="Kirkness E."/>
            <person name="Hannick L."/>
            <person name="Hass B."/>
            <person name="Bruggner R."/>
            <person name="Lawson D."/>
            <person name="Bidwell S."/>
            <person name="Joardar V."/>
            <person name="Caler E."/>
            <person name="Walenz B."/>
            <person name="Inman J."/>
            <person name="Schobel S."/>
            <person name="Galinsky K."/>
            <person name="Amedeo P."/>
            <person name="Strausberg R."/>
        </authorList>
    </citation>
    <scope>NUCLEOTIDE SEQUENCE</scope>
    <source>
        <strain evidence="8">USDA</strain>
    </source>
</reference>
<dbReference type="SMART" id="SM00364">
    <property type="entry name" value="LRR_BAC"/>
    <property type="match status" value="8"/>
</dbReference>
<dbReference type="CTD" id="8238142"/>
<dbReference type="InterPro" id="IPR050328">
    <property type="entry name" value="Dev_Immune_Receptor"/>
</dbReference>
<evidence type="ECO:0000313" key="9">
    <source>
        <dbReference type="EnsemblMetazoa" id="PHUM104090-PA"/>
    </source>
</evidence>
<dbReference type="FunFam" id="3.80.10.10:FF:001167">
    <property type="entry name" value="Chaoptin"/>
    <property type="match status" value="1"/>
</dbReference>
<protein>
    <submittedName>
        <fullName evidence="8">Chaoptin, putative</fullName>
        <ecNumber evidence="8">3.1.3.16</ecNumber>
    </submittedName>
</protein>
<name>E0VD25_PEDHC</name>
<dbReference type="PRINTS" id="PR00019">
    <property type="entry name" value="LEURICHRPT"/>
</dbReference>
<dbReference type="EC" id="3.1.3.16" evidence="8"/>
<dbReference type="KEGG" id="phu:Phum_PHUM104090"/>
<dbReference type="HOGENOM" id="CLU_006060_0_0_1"/>
<evidence type="ECO:0000256" key="2">
    <source>
        <dbReference type="ARBA" id="ARBA00022475"/>
    </source>
</evidence>
<dbReference type="InParanoid" id="E0VD25"/>
<organism>
    <name type="scientific">Pediculus humanus subsp. corporis</name>
    <name type="common">Body louse</name>
    <dbReference type="NCBI Taxonomy" id="121224"/>
    <lineage>
        <taxon>Eukaryota</taxon>
        <taxon>Metazoa</taxon>
        <taxon>Ecdysozoa</taxon>
        <taxon>Arthropoda</taxon>
        <taxon>Hexapoda</taxon>
        <taxon>Insecta</taxon>
        <taxon>Pterygota</taxon>
        <taxon>Neoptera</taxon>
        <taxon>Paraneoptera</taxon>
        <taxon>Psocodea</taxon>
        <taxon>Troctomorpha</taxon>
        <taxon>Phthiraptera</taxon>
        <taxon>Anoplura</taxon>
        <taxon>Pediculidae</taxon>
        <taxon>Pediculus</taxon>
    </lineage>
</organism>
<reference evidence="9" key="3">
    <citation type="submission" date="2021-02" db="UniProtKB">
        <authorList>
            <consortium name="EnsemblMetazoa"/>
        </authorList>
    </citation>
    <scope>IDENTIFICATION</scope>
    <source>
        <strain evidence="9">USDA</strain>
    </source>
</reference>
<dbReference type="OMA" id="GVKNFNF"/>
<keyword evidence="3" id="KW-0433">Leucine-rich repeat</keyword>
<dbReference type="eggNOG" id="KOG0619">
    <property type="taxonomic scope" value="Eukaryota"/>
</dbReference>
<evidence type="ECO:0000256" key="5">
    <source>
        <dbReference type="ARBA" id="ARBA00022737"/>
    </source>
</evidence>
<dbReference type="Pfam" id="PF13855">
    <property type="entry name" value="LRR_8"/>
    <property type="match status" value="10"/>
</dbReference>
<dbReference type="PANTHER" id="PTHR24373:SF370">
    <property type="entry name" value="FISH-LIPS, ISOFORM E"/>
    <property type="match status" value="1"/>
</dbReference>
<dbReference type="OrthoDB" id="1111193at2759"/>
<dbReference type="InterPro" id="IPR003591">
    <property type="entry name" value="Leu-rich_rpt_typical-subtyp"/>
</dbReference>
<reference evidence="8" key="2">
    <citation type="submission" date="2007-04" db="EMBL/GenBank/DDBJ databases">
        <title>The genome of the human body louse.</title>
        <authorList>
            <consortium name="The Human Body Louse Genome Consortium"/>
            <person name="Kirkness E."/>
            <person name="Walenz B."/>
            <person name="Hass B."/>
            <person name="Bruggner R."/>
            <person name="Strausberg R."/>
        </authorList>
    </citation>
    <scope>NUCLEOTIDE SEQUENCE</scope>
    <source>
        <strain evidence="8">USDA</strain>
    </source>
</reference>
<dbReference type="VEuPathDB" id="VectorBase:PHUM104090"/>